<dbReference type="CDD" id="cd00167">
    <property type="entry name" value="SANT"/>
    <property type="match status" value="1"/>
</dbReference>
<evidence type="ECO:0000256" key="4">
    <source>
        <dbReference type="SAM" id="MobiDB-lite"/>
    </source>
</evidence>
<name>A0A7S4D6G4_HETAK</name>
<dbReference type="SUPFAM" id="SSF46689">
    <property type="entry name" value="Homeodomain-like"/>
    <property type="match status" value="1"/>
</dbReference>
<proteinExistence type="predicted"/>
<dbReference type="PANTHER" id="PTHR43952:SF99">
    <property type="entry name" value="PROTEIN RADIALIS-LIKE 4 ISOFORM X1"/>
    <property type="match status" value="1"/>
</dbReference>
<accession>A0A7S4D6G4</accession>
<feature type="compositionally biased region" description="Polar residues" evidence="4">
    <location>
        <begin position="316"/>
        <end position="325"/>
    </location>
</feature>
<gene>
    <name evidence="7" type="ORF">HAKA00212_LOCUS10136</name>
</gene>
<dbReference type="EMBL" id="HBIU01021629">
    <property type="protein sequence ID" value="CAE0631433.1"/>
    <property type="molecule type" value="Transcribed_RNA"/>
</dbReference>
<keyword evidence="1" id="KW-0805">Transcription regulation</keyword>
<evidence type="ECO:0000259" key="6">
    <source>
        <dbReference type="PROSITE" id="PS51294"/>
    </source>
</evidence>
<feature type="domain" description="Myb-like" evidence="5">
    <location>
        <begin position="63"/>
        <end position="111"/>
    </location>
</feature>
<dbReference type="Gene3D" id="1.10.10.60">
    <property type="entry name" value="Homeodomain-like"/>
    <property type="match status" value="1"/>
</dbReference>
<dbReference type="InterPro" id="IPR044636">
    <property type="entry name" value="RADIALIS-like"/>
</dbReference>
<evidence type="ECO:0008006" key="8">
    <source>
        <dbReference type="Google" id="ProtNLM"/>
    </source>
</evidence>
<evidence type="ECO:0000259" key="5">
    <source>
        <dbReference type="PROSITE" id="PS50090"/>
    </source>
</evidence>
<dbReference type="PROSITE" id="PS51294">
    <property type="entry name" value="HTH_MYB"/>
    <property type="match status" value="1"/>
</dbReference>
<reference evidence="7" key="1">
    <citation type="submission" date="2021-01" db="EMBL/GenBank/DDBJ databases">
        <authorList>
            <person name="Corre E."/>
            <person name="Pelletier E."/>
            <person name="Niang G."/>
            <person name="Scheremetjew M."/>
            <person name="Finn R."/>
            <person name="Kale V."/>
            <person name="Holt S."/>
            <person name="Cochrane G."/>
            <person name="Meng A."/>
            <person name="Brown T."/>
            <person name="Cohen L."/>
        </authorList>
    </citation>
    <scope>NUCLEOTIDE SEQUENCE</scope>
    <source>
        <strain evidence="7">CCMP3107</strain>
    </source>
</reference>
<feature type="compositionally biased region" description="Basic and acidic residues" evidence="4">
    <location>
        <begin position="209"/>
        <end position="231"/>
    </location>
</feature>
<evidence type="ECO:0000256" key="1">
    <source>
        <dbReference type="ARBA" id="ARBA00023015"/>
    </source>
</evidence>
<dbReference type="SMART" id="SM00717">
    <property type="entry name" value="SANT"/>
    <property type="match status" value="1"/>
</dbReference>
<dbReference type="AlphaFoldDB" id="A0A7S4D6G4"/>
<organism evidence="7">
    <name type="scientific">Heterosigma akashiwo</name>
    <name type="common">Chromophytic alga</name>
    <name type="synonym">Heterosigma carterae</name>
    <dbReference type="NCBI Taxonomy" id="2829"/>
    <lineage>
        <taxon>Eukaryota</taxon>
        <taxon>Sar</taxon>
        <taxon>Stramenopiles</taxon>
        <taxon>Ochrophyta</taxon>
        <taxon>Raphidophyceae</taxon>
        <taxon>Chattonellales</taxon>
        <taxon>Chattonellaceae</taxon>
        <taxon>Heterosigma</taxon>
    </lineage>
</organism>
<dbReference type="GO" id="GO:0003700">
    <property type="term" value="F:DNA-binding transcription factor activity"/>
    <property type="evidence" value="ECO:0007669"/>
    <property type="project" value="InterPro"/>
</dbReference>
<keyword evidence="3" id="KW-0539">Nucleus</keyword>
<feature type="compositionally biased region" description="Basic and acidic residues" evidence="4">
    <location>
        <begin position="263"/>
        <end position="273"/>
    </location>
</feature>
<dbReference type="PANTHER" id="PTHR43952">
    <property type="entry name" value="MYB FAMILY TRANSCRIPTION FACTOR-RELATED"/>
    <property type="match status" value="1"/>
</dbReference>
<dbReference type="PROSITE" id="PS50090">
    <property type="entry name" value="MYB_LIKE"/>
    <property type="match status" value="1"/>
</dbReference>
<evidence type="ECO:0000313" key="7">
    <source>
        <dbReference type="EMBL" id="CAE0631433.1"/>
    </source>
</evidence>
<dbReference type="InterPro" id="IPR017930">
    <property type="entry name" value="Myb_dom"/>
</dbReference>
<sequence length="339" mass="37511">MEALERCADNEETKNNMWGELSKALNRTIHEVQLHAHQYFLRLQAETQGSAPKTSFMGPLDDGTWTKEEDVMFEHGVATFNEGDEERWAKIQKLLPSKTEDQIRKRYQKLLFDVSRIECGHQVVITFKPSKNKPSKDPPAPPPIFTPVAKEAFTAALATPNAATSQQQDKEIKTNEPNVADVKNDEVPPANKSESEAPQVVQETQEKEDEAKMDRTEETRETKDDANKEEPAQLALIENSMTDHTQEEDQTQTQDSDTSVPKSLEESAKKQEQEGNNIPSTIPMEVEEGGLGSDGAESKDENGPTKDNNPGGAELQQGNATTTLPKTAEELTVPAGNDA</sequence>
<keyword evidence="2" id="KW-0804">Transcription</keyword>
<dbReference type="Pfam" id="PF00249">
    <property type="entry name" value="Myb_DNA-binding"/>
    <property type="match status" value="1"/>
</dbReference>
<protein>
    <recommendedName>
        <fullName evidence="8">Myb-like domain-containing protein</fullName>
    </recommendedName>
</protein>
<evidence type="ECO:0000256" key="3">
    <source>
        <dbReference type="ARBA" id="ARBA00023242"/>
    </source>
</evidence>
<dbReference type="InterPro" id="IPR009057">
    <property type="entry name" value="Homeodomain-like_sf"/>
</dbReference>
<dbReference type="InterPro" id="IPR001005">
    <property type="entry name" value="SANT/Myb"/>
</dbReference>
<feature type="region of interest" description="Disordered" evidence="4">
    <location>
        <begin position="159"/>
        <end position="339"/>
    </location>
</feature>
<evidence type="ECO:0000256" key="2">
    <source>
        <dbReference type="ARBA" id="ARBA00023163"/>
    </source>
</evidence>
<feature type="domain" description="HTH myb-type" evidence="6">
    <location>
        <begin position="63"/>
        <end position="115"/>
    </location>
</feature>